<dbReference type="Gene3D" id="2.60.40.760">
    <property type="entry name" value="Expansin, cellulose-binding-like domain"/>
    <property type="match status" value="1"/>
</dbReference>
<dbReference type="PANTHER" id="PTHR31692:SF25">
    <property type="entry name" value="EXPANSIN-LIKE A4"/>
    <property type="match status" value="1"/>
</dbReference>
<dbReference type="InterPro" id="IPR036908">
    <property type="entry name" value="RlpA-like_sf"/>
</dbReference>
<evidence type="ECO:0000313" key="6">
    <source>
        <dbReference type="EMBL" id="KAF8672864.1"/>
    </source>
</evidence>
<dbReference type="SUPFAM" id="SSF49590">
    <property type="entry name" value="PHL pollen allergen"/>
    <property type="match status" value="1"/>
</dbReference>
<keyword evidence="3" id="KW-0732">Signal</keyword>
<keyword evidence="2" id="KW-0964">Secreted</keyword>
<evidence type="ECO:0000313" key="7">
    <source>
        <dbReference type="Proteomes" id="UP000636709"/>
    </source>
</evidence>
<feature type="domain" description="Expansin-like EG45" evidence="4">
    <location>
        <begin position="95"/>
        <end position="213"/>
    </location>
</feature>
<dbReference type="OrthoDB" id="681754at2759"/>
<dbReference type="InterPro" id="IPR036749">
    <property type="entry name" value="Expansin_CBD_sf"/>
</dbReference>
<proteinExistence type="predicted"/>
<sequence length="356" mass="37848">MHAAAAAMALQLLLLSLFLAPASCGSPSSTYYACDWCRRPSTAAVVPPAAAAANNHNGTPRCAQQPSQTELIMSSIHLILTSTRAFILCHTAENGGACGYGDTAMAMDLINGGLDGGGAHFAAVAAGADIFRDGAGCGACYQLRCRDRRLCDEDGGVKVVVVTDAPANRTGFLLGREAFAAMARRGMADQLIAGLCSGVHVDFRRIPCEYKKKNLTVRVEEGSRNPGRLAVRFLYQGGQTDIAAVEIATVHNRTTHGAHQATPSPWRPMERLRRRSGGFAWVSSRAPAGPLQLRLVITAGFGGKWLRRAGEEAAAALPANWRPGREYDTGLRVTDVALRTCATSCRARVAGDQELR</sequence>
<evidence type="ECO:0000256" key="3">
    <source>
        <dbReference type="SAM" id="SignalP"/>
    </source>
</evidence>
<gene>
    <name evidence="6" type="ORF">HU200_049202</name>
</gene>
<protein>
    <recommendedName>
        <fullName evidence="8">Expansin-like EG45 domain-containing protein</fullName>
    </recommendedName>
</protein>
<keyword evidence="7" id="KW-1185">Reference proteome</keyword>
<dbReference type="Gene3D" id="2.40.40.10">
    <property type="entry name" value="RlpA-like domain"/>
    <property type="match status" value="1"/>
</dbReference>
<evidence type="ECO:0000256" key="2">
    <source>
        <dbReference type="ARBA" id="ARBA00022525"/>
    </source>
</evidence>
<organism evidence="6 7">
    <name type="scientific">Digitaria exilis</name>
    <dbReference type="NCBI Taxonomy" id="1010633"/>
    <lineage>
        <taxon>Eukaryota</taxon>
        <taxon>Viridiplantae</taxon>
        <taxon>Streptophyta</taxon>
        <taxon>Embryophyta</taxon>
        <taxon>Tracheophyta</taxon>
        <taxon>Spermatophyta</taxon>
        <taxon>Magnoliopsida</taxon>
        <taxon>Liliopsida</taxon>
        <taxon>Poales</taxon>
        <taxon>Poaceae</taxon>
        <taxon>PACMAD clade</taxon>
        <taxon>Panicoideae</taxon>
        <taxon>Panicodae</taxon>
        <taxon>Paniceae</taxon>
        <taxon>Anthephorinae</taxon>
        <taxon>Digitaria</taxon>
    </lineage>
</organism>
<feature type="domain" description="Expansin-like CBD" evidence="5">
    <location>
        <begin position="227"/>
        <end position="329"/>
    </location>
</feature>
<dbReference type="InterPro" id="IPR007117">
    <property type="entry name" value="Expansin_CBD"/>
</dbReference>
<evidence type="ECO:0008006" key="8">
    <source>
        <dbReference type="Google" id="ProtNLM"/>
    </source>
</evidence>
<dbReference type="SUPFAM" id="SSF50685">
    <property type="entry name" value="Barwin-like endoglucanases"/>
    <property type="match status" value="1"/>
</dbReference>
<reference evidence="6" key="1">
    <citation type="submission" date="2020-07" db="EMBL/GenBank/DDBJ databases">
        <title>Genome sequence and genetic diversity analysis of an under-domesticated orphan crop, white fonio (Digitaria exilis).</title>
        <authorList>
            <person name="Bennetzen J.L."/>
            <person name="Chen S."/>
            <person name="Ma X."/>
            <person name="Wang X."/>
            <person name="Yssel A.E.J."/>
            <person name="Chaluvadi S.R."/>
            <person name="Johnson M."/>
            <person name="Gangashetty P."/>
            <person name="Hamidou F."/>
            <person name="Sanogo M.D."/>
            <person name="Zwaenepoel A."/>
            <person name="Wallace J."/>
            <person name="Van De Peer Y."/>
            <person name="Van Deynze A."/>
        </authorList>
    </citation>
    <scope>NUCLEOTIDE SEQUENCE</scope>
    <source>
        <tissue evidence="6">Leaves</tissue>
    </source>
</reference>
<dbReference type="Pfam" id="PF01357">
    <property type="entry name" value="Expansin_C"/>
    <property type="match status" value="1"/>
</dbReference>
<name>A0A835ECB6_9POAL</name>
<dbReference type="Proteomes" id="UP000636709">
    <property type="component" value="Unassembled WGS sequence"/>
</dbReference>
<evidence type="ECO:0000256" key="1">
    <source>
        <dbReference type="ARBA" id="ARBA00004613"/>
    </source>
</evidence>
<comment type="caution">
    <text evidence="6">The sequence shown here is derived from an EMBL/GenBank/DDBJ whole genome shotgun (WGS) entry which is preliminary data.</text>
</comment>
<dbReference type="InterPro" id="IPR007112">
    <property type="entry name" value="Expansin/allergen_DPBB_dom"/>
</dbReference>
<dbReference type="PANTHER" id="PTHR31692">
    <property type="entry name" value="EXPANSIN-B3"/>
    <property type="match status" value="1"/>
</dbReference>
<feature type="signal peptide" evidence="3">
    <location>
        <begin position="1"/>
        <end position="24"/>
    </location>
</feature>
<dbReference type="AlphaFoldDB" id="A0A835ECB6"/>
<evidence type="ECO:0000259" key="5">
    <source>
        <dbReference type="PROSITE" id="PS50843"/>
    </source>
</evidence>
<dbReference type="PROSITE" id="PS50843">
    <property type="entry name" value="EXPANSIN_CBD"/>
    <property type="match status" value="1"/>
</dbReference>
<evidence type="ECO:0000259" key="4">
    <source>
        <dbReference type="PROSITE" id="PS50842"/>
    </source>
</evidence>
<dbReference type="EMBL" id="JACEFO010002216">
    <property type="protein sequence ID" value="KAF8672864.1"/>
    <property type="molecule type" value="Genomic_DNA"/>
</dbReference>
<dbReference type="GO" id="GO:0005576">
    <property type="term" value="C:extracellular region"/>
    <property type="evidence" value="ECO:0007669"/>
    <property type="project" value="UniProtKB-SubCell"/>
</dbReference>
<dbReference type="PROSITE" id="PS50842">
    <property type="entry name" value="EXPANSIN_EG45"/>
    <property type="match status" value="1"/>
</dbReference>
<comment type="subcellular location">
    <subcellularLocation>
        <location evidence="1">Secreted</location>
    </subcellularLocation>
</comment>
<accession>A0A835ECB6</accession>
<feature type="chain" id="PRO_5032903697" description="Expansin-like EG45 domain-containing protein" evidence="3">
    <location>
        <begin position="25"/>
        <end position="356"/>
    </location>
</feature>